<keyword evidence="1" id="KW-0677">Repeat</keyword>
<dbReference type="AlphaFoldDB" id="A0A4Y7IN74"/>
<dbReference type="InterPro" id="IPR001841">
    <property type="entry name" value="Znf_RING"/>
</dbReference>
<dbReference type="InterPro" id="IPR002885">
    <property type="entry name" value="PPR_rpt"/>
</dbReference>
<proteinExistence type="inferred from homology"/>
<evidence type="ECO:0000256" key="1">
    <source>
        <dbReference type="ARBA" id="ARBA00022737"/>
    </source>
</evidence>
<evidence type="ECO:0000256" key="5">
    <source>
        <dbReference type="SAM" id="MobiDB-lite"/>
    </source>
</evidence>
<name>A0A4Y7IN74_PAPSO</name>
<evidence type="ECO:0000256" key="4">
    <source>
        <dbReference type="PROSITE-ProRule" id="PRU00708"/>
    </source>
</evidence>
<dbReference type="PROSITE" id="PS50089">
    <property type="entry name" value="ZF_RING_2"/>
    <property type="match status" value="1"/>
</dbReference>
<dbReference type="InterPro" id="IPR046849">
    <property type="entry name" value="E2_motif"/>
</dbReference>
<dbReference type="SUPFAM" id="SSF57850">
    <property type="entry name" value="RING/U-box"/>
    <property type="match status" value="1"/>
</dbReference>
<dbReference type="Pfam" id="PF01535">
    <property type="entry name" value="PPR"/>
    <property type="match status" value="9"/>
</dbReference>
<dbReference type="InterPro" id="IPR046960">
    <property type="entry name" value="PPR_At4g14850-like_plant"/>
</dbReference>
<sequence>MIERNRRQKQSEGKMIAATSFSSNFPPPQKKPTTLTNTSTSLNYNTQFISLLLNCSSLQELHQLHAQFVKTGAINDSVLLTRLISLCSLLDFSNVEYIHRILFSVSNGNRIIWNSIFQEFSVSSVPEQSLLLFIKMIEGDKSSSVNSHVIPSILKACSRIMGASEGIQIHGICVKLNTMADSYVQNAMIQMYSKCGQLFEARQVFDKMPDKNVVSWNSIITCYAELGRWEDVKILFWLMVEESFLIPNSITLVKMISACTKSGDFEAGKWVHQYILENGIRVCLNLGNTLMNMYAKMGEMNEARRLFDQMWEQDVVSWTTLVSGYAGSGSLDVAREFFDRIPNRNVIAWNAMFAGYVSNGCFLEAVLLFRDMLVFSENPDRATILSVLAACVGLEDIFTARTIHGFVCKGGIDWTVDLVNCFIRMYTKCGSMYSAELLFKRMHMKNEITFTTMIVGYVQCGAEEVALEIFYKMPYKDIISWNALLAVLNQCSYFNEALSIFLDMLRANVRPNKLTLVSMLSACANAGAFDLGQWIHAYIDRNNIETDNHLLSSLIDMYAKCGSIEIAVELFAKVQNKDLLIWSIMIRGLAMNGHGNLALDLFEEMLQFGVEPDSITFIGVLSACSHAGLVDKGRHYFDMMTRLYKISPEAEHYSCMVDIFGRRGLLLEAKDFIEDIPRNCNEKAIWGALLGACRIHGNVELAKYAANHLLELDPNSSGGYVLLSNIYAETSNWNDVVEVRKLMKMKGVAKLPGCSCIELNGVVQEFFAGDISHPQCEQIYRILEELERHMGSTDSEYEYYSLDRLLCPQSEIEGTQNQDVTGVSSRSFESFNFTTCLQVCRRKAHDIGCASASLRLVYGWTSECSSMIRDCSLGRLSLKHLKTIGIQNHDVAGEVRLCLPKAPSPLSVPPVYEAAEEFSLVLADEHMSVSSTRHYLSMFGDPQRRSEMKFDGSFICDFVSMEVMVSLQMTLGKVVGVELARRRRTSHHFFDSNCRDSTRHQRIDTSSTMDEAAHKARRRLEQKLRGLAPSSRRNTVLQTNNNNSSNEGRSSRPAKEVRKKVVVVGTKFAQLERMNSQREVCSICLEEFGTPRQVMHLPCFHKYHSDCLQPWLTNHSHCPYCRTQVHPQSLP</sequence>
<keyword evidence="8" id="KW-1185">Reference proteome</keyword>
<dbReference type="PROSITE" id="PS51375">
    <property type="entry name" value="PPR"/>
    <property type="match status" value="5"/>
</dbReference>
<dbReference type="Pfam" id="PF13041">
    <property type="entry name" value="PPR_2"/>
    <property type="match status" value="2"/>
</dbReference>
<keyword evidence="3" id="KW-0862">Zinc</keyword>
<dbReference type="GO" id="GO:0005737">
    <property type="term" value="C:cytoplasm"/>
    <property type="evidence" value="ECO:0007669"/>
    <property type="project" value="UniProtKB-ARBA"/>
</dbReference>
<dbReference type="InterPro" id="IPR013083">
    <property type="entry name" value="Znf_RING/FYVE/PHD"/>
</dbReference>
<keyword evidence="3" id="KW-0479">Metal-binding</keyword>
<feature type="region of interest" description="Disordered" evidence="5">
    <location>
        <begin position="1"/>
        <end position="37"/>
    </location>
</feature>
<dbReference type="NCBIfam" id="TIGR00756">
    <property type="entry name" value="PPR"/>
    <property type="match status" value="5"/>
</dbReference>
<feature type="domain" description="RING-type" evidence="6">
    <location>
        <begin position="1081"/>
        <end position="1122"/>
    </location>
</feature>
<feature type="repeat" description="PPR" evidence="4">
    <location>
        <begin position="578"/>
        <end position="612"/>
    </location>
</feature>
<dbReference type="FunFam" id="1.25.40.10:FF:000280">
    <property type="entry name" value="Pentatricopeptide repeat-containing protein"/>
    <property type="match status" value="1"/>
</dbReference>
<dbReference type="Gene3D" id="3.30.40.10">
    <property type="entry name" value="Zinc/RING finger domain, C3HC4 (zinc finger)"/>
    <property type="match status" value="1"/>
</dbReference>
<protein>
    <recommendedName>
        <fullName evidence="6">RING-type domain-containing protein</fullName>
    </recommendedName>
</protein>
<feature type="region of interest" description="Disordered" evidence="5">
    <location>
        <begin position="1025"/>
        <end position="1058"/>
    </location>
</feature>
<accession>A0A4Y7IN74</accession>
<dbReference type="Pfam" id="PF20431">
    <property type="entry name" value="E_motif"/>
    <property type="match status" value="1"/>
</dbReference>
<evidence type="ECO:0000313" key="8">
    <source>
        <dbReference type="Proteomes" id="UP000316621"/>
    </source>
</evidence>
<dbReference type="FunFam" id="1.25.40.10:FF:000031">
    <property type="entry name" value="Pentatricopeptide repeat-containing protein mitochondrial"/>
    <property type="match status" value="1"/>
</dbReference>
<dbReference type="PANTHER" id="PTHR47926">
    <property type="entry name" value="PENTATRICOPEPTIDE REPEAT-CONTAINING PROTEIN"/>
    <property type="match status" value="1"/>
</dbReference>
<organism evidence="7 8">
    <name type="scientific">Papaver somniferum</name>
    <name type="common">Opium poppy</name>
    <dbReference type="NCBI Taxonomy" id="3469"/>
    <lineage>
        <taxon>Eukaryota</taxon>
        <taxon>Viridiplantae</taxon>
        <taxon>Streptophyta</taxon>
        <taxon>Embryophyta</taxon>
        <taxon>Tracheophyta</taxon>
        <taxon>Spermatophyta</taxon>
        <taxon>Magnoliopsida</taxon>
        <taxon>Ranunculales</taxon>
        <taxon>Papaveraceae</taxon>
        <taxon>Papaveroideae</taxon>
        <taxon>Papaver</taxon>
    </lineage>
</organism>
<keyword evidence="3" id="KW-0863">Zinc-finger</keyword>
<feature type="compositionally biased region" description="Basic and acidic residues" evidence="5">
    <location>
        <begin position="1"/>
        <end position="12"/>
    </location>
</feature>
<dbReference type="InterPro" id="IPR011990">
    <property type="entry name" value="TPR-like_helical_dom_sf"/>
</dbReference>
<reference evidence="7 8" key="1">
    <citation type="journal article" date="2018" name="Science">
        <title>The opium poppy genome and morphinan production.</title>
        <authorList>
            <person name="Guo L."/>
            <person name="Winzer T."/>
            <person name="Yang X."/>
            <person name="Li Y."/>
            <person name="Ning Z."/>
            <person name="He Z."/>
            <person name="Teodor R."/>
            <person name="Lu Y."/>
            <person name="Bowser T.A."/>
            <person name="Graham I.A."/>
            <person name="Ye K."/>
        </authorList>
    </citation>
    <scope>NUCLEOTIDE SEQUENCE [LARGE SCALE GENOMIC DNA]</scope>
    <source>
        <strain evidence="8">cv. HN1</strain>
        <tissue evidence="7">Leaves</tissue>
    </source>
</reference>
<feature type="repeat" description="PPR" evidence="4">
    <location>
        <begin position="314"/>
        <end position="348"/>
    </location>
</feature>
<dbReference type="SMART" id="SM00184">
    <property type="entry name" value="RING"/>
    <property type="match status" value="1"/>
</dbReference>
<dbReference type="GO" id="GO:0008270">
    <property type="term" value="F:zinc ion binding"/>
    <property type="evidence" value="ECO:0007669"/>
    <property type="project" value="UniProtKB-KW"/>
</dbReference>
<dbReference type="Pfam" id="PF20430">
    <property type="entry name" value="Eplus_motif"/>
    <property type="match status" value="1"/>
</dbReference>
<dbReference type="GO" id="GO:0003723">
    <property type="term" value="F:RNA binding"/>
    <property type="evidence" value="ECO:0007669"/>
    <property type="project" value="InterPro"/>
</dbReference>
<dbReference type="EMBL" id="CM010716">
    <property type="protein sequence ID" value="RZC48929.1"/>
    <property type="molecule type" value="Genomic_DNA"/>
</dbReference>
<evidence type="ECO:0000259" key="6">
    <source>
        <dbReference type="PROSITE" id="PS50089"/>
    </source>
</evidence>
<comment type="similarity">
    <text evidence="2">Belongs to the PPR family. PCMP-E subfamily.</text>
</comment>
<evidence type="ECO:0000256" key="3">
    <source>
        <dbReference type="PROSITE-ProRule" id="PRU00175"/>
    </source>
</evidence>
<dbReference type="Proteomes" id="UP000316621">
    <property type="component" value="Chromosome 2"/>
</dbReference>
<feature type="repeat" description="PPR" evidence="4">
    <location>
        <begin position="181"/>
        <end position="215"/>
    </location>
</feature>
<evidence type="ECO:0000313" key="7">
    <source>
        <dbReference type="EMBL" id="RZC48929.1"/>
    </source>
</evidence>
<dbReference type="InterPro" id="IPR046848">
    <property type="entry name" value="E_motif"/>
</dbReference>
<dbReference type="FunFam" id="1.25.40.10:FF:000344">
    <property type="entry name" value="Pentatricopeptide repeat-containing protein"/>
    <property type="match status" value="1"/>
</dbReference>
<dbReference type="Gene3D" id="1.25.40.10">
    <property type="entry name" value="Tetratricopeptide repeat domain"/>
    <property type="match status" value="4"/>
</dbReference>
<dbReference type="Pfam" id="PF13639">
    <property type="entry name" value="zf-RING_2"/>
    <property type="match status" value="1"/>
</dbReference>
<gene>
    <name evidence="7" type="ORF">C5167_017353</name>
</gene>
<dbReference type="Gramene" id="RZC48929">
    <property type="protein sequence ID" value="RZC48929"/>
    <property type="gene ID" value="C5167_017353"/>
</dbReference>
<evidence type="ECO:0000256" key="2">
    <source>
        <dbReference type="ARBA" id="ARBA00061659"/>
    </source>
</evidence>
<dbReference type="GO" id="GO:0009451">
    <property type="term" value="P:RNA modification"/>
    <property type="evidence" value="ECO:0007669"/>
    <property type="project" value="InterPro"/>
</dbReference>
<dbReference type="CDD" id="cd16454">
    <property type="entry name" value="RING-H2_PA-TM-RING"/>
    <property type="match status" value="1"/>
</dbReference>
<dbReference type="PANTHER" id="PTHR47926:SF436">
    <property type="entry name" value="PENTATRICOPEPTIDE REPEAT-CONTAINING PROTEIN ELI1, CHLOROPLASTIC-LIKE ISOFORM X2"/>
    <property type="match status" value="1"/>
</dbReference>
<feature type="repeat" description="PPR" evidence="4">
    <location>
        <begin position="248"/>
        <end position="282"/>
    </location>
</feature>
<feature type="repeat" description="PPR" evidence="4">
    <location>
        <begin position="477"/>
        <end position="511"/>
    </location>
</feature>